<protein>
    <submittedName>
        <fullName evidence="2">Uncharacterized protein</fullName>
    </submittedName>
</protein>
<evidence type="ECO:0000256" key="1">
    <source>
        <dbReference type="SAM" id="MobiDB-lite"/>
    </source>
</evidence>
<feature type="compositionally biased region" description="Basic and acidic residues" evidence="1">
    <location>
        <begin position="81"/>
        <end position="99"/>
    </location>
</feature>
<dbReference type="AlphaFoldDB" id="A0A2T6GB54"/>
<reference evidence="2 3" key="1">
    <citation type="submission" date="2018-03" db="EMBL/GenBank/DDBJ databases">
        <title>Draft genome sequence of the plant growth promoting rhizobacterium Pseudomonas protegens strain BNJ-SS-45 isolated from wheat (Triticum aestivum) rhizosphere.</title>
        <authorList>
            <person name="Bajpai A."/>
            <person name="Shende K."/>
            <person name="Meena N."/>
            <person name="Upadhyayula S.R."/>
            <person name="Suravajhala P."/>
            <person name="Medicherla K.M."/>
            <person name="Johri B.N."/>
        </authorList>
    </citation>
    <scope>NUCLEOTIDE SEQUENCE [LARGE SCALE GENOMIC DNA]</scope>
    <source>
        <strain evidence="2 3">BNJ-SS-45</strain>
    </source>
</reference>
<name>A0A2T6GB54_9PSED</name>
<comment type="caution">
    <text evidence="2">The sequence shown here is derived from an EMBL/GenBank/DDBJ whole genome shotgun (WGS) entry which is preliminary data.</text>
</comment>
<sequence length="252" mass="28402">MTTPPLPLNADSVLQLSTFDSAAELRSLQTRLTGTTREVRQLTTGGRNLPGKLGAYLTQDQKRLLLDAAQLLDTVNTHIEHAKEKRQRHEKDTKRRQDARNAQARQLIASRFPLPFETLEDKLEILRIALTFNRARVFDILYSPTEFNQSLRERLSQKHPLTGKNSPAAYYANRVSSTRDDLLQQLIDEIAYDDGSEVEERLNALGRRGIDGTTQIPLTLEEQETLRLWRGALSPSTALSSAGDTAEKEARP</sequence>
<dbReference type="RefSeq" id="WP_108546531.1">
    <property type="nucleotide sequence ID" value="NZ_PYJM01000014.1"/>
</dbReference>
<proteinExistence type="predicted"/>
<evidence type="ECO:0000313" key="2">
    <source>
        <dbReference type="EMBL" id="PUA41390.1"/>
    </source>
</evidence>
<dbReference type="EMBL" id="PYJM01000014">
    <property type="protein sequence ID" value="PUA41390.1"/>
    <property type="molecule type" value="Genomic_DNA"/>
</dbReference>
<gene>
    <name evidence="2" type="ORF">C5U62_32215</name>
</gene>
<feature type="region of interest" description="Disordered" evidence="1">
    <location>
        <begin position="81"/>
        <end position="101"/>
    </location>
</feature>
<evidence type="ECO:0000313" key="3">
    <source>
        <dbReference type="Proteomes" id="UP000244178"/>
    </source>
</evidence>
<dbReference type="Proteomes" id="UP000244178">
    <property type="component" value="Unassembled WGS sequence"/>
</dbReference>
<accession>A0A2T6GB54</accession>
<organism evidence="2 3">
    <name type="scientific">Pseudomonas protegens</name>
    <dbReference type="NCBI Taxonomy" id="380021"/>
    <lineage>
        <taxon>Bacteria</taxon>
        <taxon>Pseudomonadati</taxon>
        <taxon>Pseudomonadota</taxon>
        <taxon>Gammaproteobacteria</taxon>
        <taxon>Pseudomonadales</taxon>
        <taxon>Pseudomonadaceae</taxon>
        <taxon>Pseudomonas</taxon>
    </lineage>
</organism>